<dbReference type="EMBL" id="CAJFDI010000005">
    <property type="protein sequence ID" value="CAD5231674.1"/>
    <property type="molecule type" value="Genomic_DNA"/>
</dbReference>
<protein>
    <submittedName>
        <fullName evidence="2">(pine wood nematode) hypothetical protein</fullName>
    </submittedName>
</protein>
<organism evidence="2 3">
    <name type="scientific">Bursaphelenchus xylophilus</name>
    <name type="common">Pinewood nematode worm</name>
    <name type="synonym">Aphelenchoides xylophilus</name>
    <dbReference type="NCBI Taxonomy" id="6326"/>
    <lineage>
        <taxon>Eukaryota</taxon>
        <taxon>Metazoa</taxon>
        <taxon>Ecdysozoa</taxon>
        <taxon>Nematoda</taxon>
        <taxon>Chromadorea</taxon>
        <taxon>Rhabditida</taxon>
        <taxon>Tylenchina</taxon>
        <taxon>Tylenchomorpha</taxon>
        <taxon>Aphelenchoidea</taxon>
        <taxon>Aphelenchoididae</taxon>
        <taxon>Bursaphelenchus</taxon>
    </lineage>
</organism>
<reference evidence="2" key="1">
    <citation type="submission" date="2020-09" db="EMBL/GenBank/DDBJ databases">
        <authorList>
            <person name="Kikuchi T."/>
        </authorList>
    </citation>
    <scope>NUCLEOTIDE SEQUENCE</scope>
    <source>
        <strain evidence="2">Ka4C1</strain>
    </source>
</reference>
<proteinExistence type="predicted"/>
<dbReference type="Proteomes" id="UP000582659">
    <property type="component" value="Unassembled WGS sequence"/>
</dbReference>
<dbReference type="Proteomes" id="UP000659654">
    <property type="component" value="Unassembled WGS sequence"/>
</dbReference>
<feature type="compositionally biased region" description="Basic and acidic residues" evidence="1">
    <location>
        <begin position="377"/>
        <end position="401"/>
    </location>
</feature>
<feature type="region of interest" description="Disordered" evidence="1">
    <location>
        <begin position="102"/>
        <end position="132"/>
    </location>
</feature>
<dbReference type="EMBL" id="CAJFCV020000005">
    <property type="protein sequence ID" value="CAG9122953.1"/>
    <property type="molecule type" value="Genomic_DNA"/>
</dbReference>
<feature type="compositionally biased region" description="Polar residues" evidence="1">
    <location>
        <begin position="123"/>
        <end position="132"/>
    </location>
</feature>
<dbReference type="SMR" id="A0A7I8X5S8"/>
<evidence type="ECO:0000313" key="2">
    <source>
        <dbReference type="EMBL" id="CAD5231674.1"/>
    </source>
</evidence>
<gene>
    <name evidence="2" type="ORF">BXYJ_LOCUS11770</name>
</gene>
<sequence length="409" mass="45178">MREDETVAVAVVAKRPKECVAKRASGLPPPMPTSRKFFEGQKSAFYSAGSKVMSSNVAGKKHGSDSDRPSLLNFSGINFSDASPLLLVAAVAAAQQQHQRQLQIKQQEQQQLNEEEKADRTRTSTPSSVQSLIWQRSPPSLKESNTLISPQPHMHKVRKLKLYSVDEKIDIIDYAKVIGNRAAGREFNVAESSIREWRKNEERLRSQSERSANGAQRVELLYPHVISSLDAKLVEFIDKSADLDWYSIRDKARELWPSIAKNAEADDVDKEINITMGWVTRFMDRNKDRVPRIAPPVIATANAANGHNASISMVRKSSPFTVEGSSQPEKPVSSSAPSGQTSPASSSSPSPALTNPTSRRKCAQPRRATDATLVLTPEKEKAGPEEPLAKRPKKDENEHNGVQDPIQVC</sequence>
<evidence type="ECO:0000256" key="1">
    <source>
        <dbReference type="SAM" id="MobiDB-lite"/>
    </source>
</evidence>
<feature type="compositionally biased region" description="Polar residues" evidence="1">
    <location>
        <begin position="318"/>
        <end position="328"/>
    </location>
</feature>
<feature type="compositionally biased region" description="Low complexity" evidence="1">
    <location>
        <begin position="331"/>
        <end position="357"/>
    </location>
</feature>
<dbReference type="OrthoDB" id="6502958at2759"/>
<dbReference type="Gene3D" id="1.10.10.10">
    <property type="entry name" value="Winged helix-like DNA-binding domain superfamily/Winged helix DNA-binding domain"/>
    <property type="match status" value="1"/>
</dbReference>
<evidence type="ECO:0000313" key="3">
    <source>
        <dbReference type="Proteomes" id="UP000659654"/>
    </source>
</evidence>
<feature type="region of interest" description="Disordered" evidence="1">
    <location>
        <begin position="318"/>
        <end position="409"/>
    </location>
</feature>
<accession>A0A7I8X5S8</accession>
<feature type="compositionally biased region" description="Low complexity" evidence="1">
    <location>
        <begin position="102"/>
        <end position="112"/>
    </location>
</feature>
<dbReference type="InterPro" id="IPR036388">
    <property type="entry name" value="WH-like_DNA-bd_sf"/>
</dbReference>
<comment type="caution">
    <text evidence="2">The sequence shown here is derived from an EMBL/GenBank/DDBJ whole genome shotgun (WGS) entry which is preliminary data.</text>
</comment>
<dbReference type="AlphaFoldDB" id="A0A7I8X5S8"/>
<keyword evidence="3" id="KW-1185">Reference proteome</keyword>
<name>A0A7I8X5S8_BURXY</name>